<sequence length="442" mass="49808">MATRGQLDIQIEAEAEAEYHGFSLGDEDLGKEHHDRLSFAHFSLGMRDLVGDFIWTGKRYEEGLHPPSGGKRRWYHARMPLPMGNHLPAQQALVFVPSSYHEQGKMVPSSLGIEVEMLDVSGGLLSTDNERTPEASPDLWYSLVVEPFMTEIALLSMVDVVQSRGAEGWKQTRLGKSGFSLGFIFKSRTSRDDVYHFLKEDAQFSKVVPMDPAVRLNSWLPYRMFKEPGYIQHLWKYSHPLSVHGALLTLSPPSRCLPPSEPGYEFARERERCHQTLIMVDLLETDKPPAIIRSHGPDPPKCAYSRACPEEALSLQCLEILLSLLADFNASFLRPIYPARSGPYVKLLHFIASRVEFAAQSNSMQCDVIPQAQQEKLNVLQLTEAIGYKLDTKQFFINWDPSSPTPSFIPSLSTLEADQAQSEERVKNLKTSKAKCKGKMVK</sequence>
<protein>
    <submittedName>
        <fullName evidence="1">Uncharacterized protein</fullName>
    </submittedName>
</protein>
<organism evidence="1 2">
    <name type="scientific">Hydnum rufescens UP504</name>
    <dbReference type="NCBI Taxonomy" id="1448309"/>
    <lineage>
        <taxon>Eukaryota</taxon>
        <taxon>Fungi</taxon>
        <taxon>Dikarya</taxon>
        <taxon>Basidiomycota</taxon>
        <taxon>Agaricomycotina</taxon>
        <taxon>Agaricomycetes</taxon>
        <taxon>Cantharellales</taxon>
        <taxon>Hydnaceae</taxon>
        <taxon>Hydnum</taxon>
    </lineage>
</organism>
<proteinExistence type="predicted"/>
<evidence type="ECO:0000313" key="1">
    <source>
        <dbReference type="EMBL" id="KAF9511863.1"/>
    </source>
</evidence>
<evidence type="ECO:0000313" key="2">
    <source>
        <dbReference type="Proteomes" id="UP000886523"/>
    </source>
</evidence>
<dbReference type="AlphaFoldDB" id="A0A9P6ATU4"/>
<accession>A0A9P6ATU4</accession>
<dbReference type="Proteomes" id="UP000886523">
    <property type="component" value="Unassembled WGS sequence"/>
</dbReference>
<gene>
    <name evidence="1" type="ORF">BS47DRAFT_1394701</name>
</gene>
<reference evidence="1" key="1">
    <citation type="journal article" date="2020" name="Nat. Commun.">
        <title>Large-scale genome sequencing of mycorrhizal fungi provides insights into the early evolution of symbiotic traits.</title>
        <authorList>
            <person name="Miyauchi S."/>
            <person name="Kiss E."/>
            <person name="Kuo A."/>
            <person name="Drula E."/>
            <person name="Kohler A."/>
            <person name="Sanchez-Garcia M."/>
            <person name="Morin E."/>
            <person name="Andreopoulos B."/>
            <person name="Barry K.W."/>
            <person name="Bonito G."/>
            <person name="Buee M."/>
            <person name="Carver A."/>
            <person name="Chen C."/>
            <person name="Cichocki N."/>
            <person name="Clum A."/>
            <person name="Culley D."/>
            <person name="Crous P.W."/>
            <person name="Fauchery L."/>
            <person name="Girlanda M."/>
            <person name="Hayes R.D."/>
            <person name="Keri Z."/>
            <person name="LaButti K."/>
            <person name="Lipzen A."/>
            <person name="Lombard V."/>
            <person name="Magnuson J."/>
            <person name="Maillard F."/>
            <person name="Murat C."/>
            <person name="Nolan M."/>
            <person name="Ohm R.A."/>
            <person name="Pangilinan J."/>
            <person name="Pereira M.F."/>
            <person name="Perotto S."/>
            <person name="Peter M."/>
            <person name="Pfister S."/>
            <person name="Riley R."/>
            <person name="Sitrit Y."/>
            <person name="Stielow J.B."/>
            <person name="Szollosi G."/>
            <person name="Zifcakova L."/>
            <person name="Stursova M."/>
            <person name="Spatafora J.W."/>
            <person name="Tedersoo L."/>
            <person name="Vaario L.M."/>
            <person name="Yamada A."/>
            <person name="Yan M."/>
            <person name="Wang P."/>
            <person name="Xu J."/>
            <person name="Bruns T."/>
            <person name="Baldrian P."/>
            <person name="Vilgalys R."/>
            <person name="Dunand C."/>
            <person name="Henrissat B."/>
            <person name="Grigoriev I.V."/>
            <person name="Hibbett D."/>
            <person name="Nagy L.G."/>
            <person name="Martin F.M."/>
        </authorList>
    </citation>
    <scope>NUCLEOTIDE SEQUENCE</scope>
    <source>
        <strain evidence="1">UP504</strain>
    </source>
</reference>
<comment type="caution">
    <text evidence="1">The sequence shown here is derived from an EMBL/GenBank/DDBJ whole genome shotgun (WGS) entry which is preliminary data.</text>
</comment>
<name>A0A9P6ATU4_9AGAM</name>
<dbReference type="EMBL" id="MU128994">
    <property type="protein sequence ID" value="KAF9511863.1"/>
    <property type="molecule type" value="Genomic_DNA"/>
</dbReference>
<keyword evidence="2" id="KW-1185">Reference proteome</keyword>